<feature type="region of interest" description="Disordered" evidence="1">
    <location>
        <begin position="1"/>
        <end position="122"/>
    </location>
</feature>
<dbReference type="EMBL" id="CAFBPJ010000215">
    <property type="protein sequence ID" value="CAB5029128.1"/>
    <property type="molecule type" value="Genomic_DNA"/>
</dbReference>
<organism evidence="2">
    <name type="scientific">freshwater metagenome</name>
    <dbReference type="NCBI Taxonomy" id="449393"/>
    <lineage>
        <taxon>unclassified sequences</taxon>
        <taxon>metagenomes</taxon>
        <taxon>ecological metagenomes</taxon>
    </lineage>
</organism>
<feature type="compositionally biased region" description="Basic and acidic residues" evidence="1">
    <location>
        <begin position="80"/>
        <end position="102"/>
    </location>
</feature>
<accession>A0A6J7RKX7</accession>
<evidence type="ECO:0000313" key="2">
    <source>
        <dbReference type="EMBL" id="CAB5029128.1"/>
    </source>
</evidence>
<sequence length="122" mass="13760">MGQREQRHGDIAGESNRLERQSLPEREQRRVGAQGEQRRDETDYGQRPDPDEGHGVDHDFFQAGTVGKAPDECGESEEQGECHEVDSRPSDGDDHQRDRGVEYDLLPFSTKPPQPFELTAAD</sequence>
<evidence type="ECO:0000256" key="1">
    <source>
        <dbReference type="SAM" id="MobiDB-lite"/>
    </source>
</evidence>
<name>A0A6J7RKX7_9ZZZZ</name>
<proteinExistence type="predicted"/>
<feature type="compositionally biased region" description="Basic and acidic residues" evidence="1">
    <location>
        <begin position="1"/>
        <end position="60"/>
    </location>
</feature>
<dbReference type="AlphaFoldDB" id="A0A6J7RKX7"/>
<protein>
    <submittedName>
        <fullName evidence="2">Unannotated protein</fullName>
    </submittedName>
</protein>
<reference evidence="2" key="1">
    <citation type="submission" date="2020-05" db="EMBL/GenBank/DDBJ databases">
        <authorList>
            <person name="Chiriac C."/>
            <person name="Salcher M."/>
            <person name="Ghai R."/>
            <person name="Kavagutti S V."/>
        </authorList>
    </citation>
    <scope>NUCLEOTIDE SEQUENCE</scope>
</reference>
<gene>
    <name evidence="2" type="ORF">UFOPK4092_01444</name>
</gene>